<gene>
    <name evidence="1" type="ORF">BDN72DRAFT_859045</name>
</gene>
<keyword evidence="2" id="KW-1185">Reference proteome</keyword>
<proteinExistence type="predicted"/>
<sequence length="666" mass="72602">MRESIRVTVPGAAGGYTSQDLHQQLLGSTTNISQNYDASKDDAADDEDSPSERQGVEDIKKPAEEPQEEPSSEASTSLNLSSPSPDKNVDTDVVTDIDAVHPVGDFAQIMAIFSAALPLGIGGEEVGEAIRITDLVKARPTVASGTRTADPPTPPPTPSPQGEIVSPGFMQTSFLHKHGVSIIGTENLTTLPYNKVFYEENNKLAGLEPAASGAPVTLTQNPWGKHTPENYSIFMLRTLWGTFEGKNICLAGPPIASIGKGIARRIGPPSVPQVLGQRFDRHHRNYGTPPSSYWIIQALQRLGPGNPLTLLDKVDQIGHGINGQRSLGNIGPKAEGSLPRLLVMNVRRLNTVRLTTLARYLGLRVNDASGFKDADVKLDGRRWKHLSSILVGRIRCMLRCLHPVTTGLEHLGNRRGVVMHGKGAPQLTGKLGDDIREGVQMRLSCIQSRAYEHVVGIGAVPNGSGRPRSYAHRKYWEGGTSVGTAILSAVSLFFLIMWVKSSLSKVLAVHCAGIKAIIAPAANQNVEEVLLEVFKDGAETANSASPTSLAPDDLRNHEQWVLSFATITRYTEFRFEPSNPPPQSDSKILQVRDDYSWKPFLSQIGLTRRHWHFATLLNEIKARAERPLELHKLMSDLLVIECSMVAHFDSDGEDSDGFWSSTSDDE</sequence>
<dbReference type="EMBL" id="ML208373">
    <property type="protein sequence ID" value="TFK67531.1"/>
    <property type="molecule type" value="Genomic_DNA"/>
</dbReference>
<accession>A0ACD3AQF0</accession>
<reference evidence="1 2" key="1">
    <citation type="journal article" date="2019" name="Nat. Ecol. Evol.">
        <title>Megaphylogeny resolves global patterns of mushroom evolution.</title>
        <authorList>
            <person name="Varga T."/>
            <person name="Krizsan K."/>
            <person name="Foldi C."/>
            <person name="Dima B."/>
            <person name="Sanchez-Garcia M."/>
            <person name="Sanchez-Ramirez S."/>
            <person name="Szollosi G.J."/>
            <person name="Szarkandi J.G."/>
            <person name="Papp V."/>
            <person name="Albert L."/>
            <person name="Andreopoulos W."/>
            <person name="Angelini C."/>
            <person name="Antonin V."/>
            <person name="Barry K.W."/>
            <person name="Bougher N.L."/>
            <person name="Buchanan P."/>
            <person name="Buyck B."/>
            <person name="Bense V."/>
            <person name="Catcheside P."/>
            <person name="Chovatia M."/>
            <person name="Cooper J."/>
            <person name="Damon W."/>
            <person name="Desjardin D."/>
            <person name="Finy P."/>
            <person name="Geml J."/>
            <person name="Haridas S."/>
            <person name="Hughes K."/>
            <person name="Justo A."/>
            <person name="Karasinski D."/>
            <person name="Kautmanova I."/>
            <person name="Kiss B."/>
            <person name="Kocsube S."/>
            <person name="Kotiranta H."/>
            <person name="LaButti K.M."/>
            <person name="Lechner B.E."/>
            <person name="Liimatainen K."/>
            <person name="Lipzen A."/>
            <person name="Lukacs Z."/>
            <person name="Mihaltcheva S."/>
            <person name="Morgado L.N."/>
            <person name="Niskanen T."/>
            <person name="Noordeloos M.E."/>
            <person name="Ohm R.A."/>
            <person name="Ortiz-Santana B."/>
            <person name="Ovrebo C."/>
            <person name="Racz N."/>
            <person name="Riley R."/>
            <person name="Savchenko A."/>
            <person name="Shiryaev A."/>
            <person name="Soop K."/>
            <person name="Spirin V."/>
            <person name="Szebenyi C."/>
            <person name="Tomsovsky M."/>
            <person name="Tulloss R.E."/>
            <person name="Uehling J."/>
            <person name="Grigoriev I.V."/>
            <person name="Vagvolgyi C."/>
            <person name="Papp T."/>
            <person name="Martin F.M."/>
            <person name="Miettinen O."/>
            <person name="Hibbett D.S."/>
            <person name="Nagy L.G."/>
        </authorList>
    </citation>
    <scope>NUCLEOTIDE SEQUENCE [LARGE SCALE GENOMIC DNA]</scope>
    <source>
        <strain evidence="1 2">NL-1719</strain>
    </source>
</reference>
<evidence type="ECO:0000313" key="1">
    <source>
        <dbReference type="EMBL" id="TFK67531.1"/>
    </source>
</evidence>
<name>A0ACD3AQF0_9AGAR</name>
<evidence type="ECO:0000313" key="2">
    <source>
        <dbReference type="Proteomes" id="UP000308600"/>
    </source>
</evidence>
<protein>
    <submittedName>
        <fullName evidence="1">Uncharacterized protein</fullName>
    </submittedName>
</protein>
<dbReference type="Proteomes" id="UP000308600">
    <property type="component" value="Unassembled WGS sequence"/>
</dbReference>
<organism evidence="1 2">
    <name type="scientific">Pluteus cervinus</name>
    <dbReference type="NCBI Taxonomy" id="181527"/>
    <lineage>
        <taxon>Eukaryota</taxon>
        <taxon>Fungi</taxon>
        <taxon>Dikarya</taxon>
        <taxon>Basidiomycota</taxon>
        <taxon>Agaricomycotina</taxon>
        <taxon>Agaricomycetes</taxon>
        <taxon>Agaricomycetidae</taxon>
        <taxon>Agaricales</taxon>
        <taxon>Pluteineae</taxon>
        <taxon>Pluteaceae</taxon>
        <taxon>Pluteus</taxon>
    </lineage>
</organism>